<dbReference type="InterPro" id="IPR000515">
    <property type="entry name" value="MetI-like"/>
</dbReference>
<evidence type="ECO:0000256" key="2">
    <source>
        <dbReference type="ARBA" id="ARBA00022448"/>
    </source>
</evidence>
<accession>A0ABR9XR35</accession>
<feature type="transmembrane region" description="Helical" evidence="7">
    <location>
        <begin position="139"/>
        <end position="159"/>
    </location>
</feature>
<proteinExistence type="inferred from homology"/>
<dbReference type="PROSITE" id="PS50928">
    <property type="entry name" value="ABC_TM1"/>
    <property type="match status" value="1"/>
</dbReference>
<evidence type="ECO:0000313" key="10">
    <source>
        <dbReference type="Proteomes" id="UP000619838"/>
    </source>
</evidence>
<keyword evidence="4 7" id="KW-0812">Transmembrane</keyword>
<evidence type="ECO:0000256" key="5">
    <source>
        <dbReference type="ARBA" id="ARBA00022989"/>
    </source>
</evidence>
<sequence>MPDLLKTTNSLPIWKKSLQAAASALMIVLLWQLTAAGALLLRGVEFPGPADTLQRIIELTGGRELSGHPIATHIRSSLQRWIGGLLVASTAGIAWGVAAGRSPLFESLTSRIPQLLLLIPGLAWIPVALLLFGIGEQSTMFMITISAFAPIAVNVQSGIKHVDTSLVRAARMMGAGPATLFFSVLLPAALPSIISGLRIGTGTGWRVLVAAEMIVGTGTGLGYSIIQARWTLDYASSFACIAIICMVGLLVEQVMFRQLERRTLERWSLKTREER</sequence>
<dbReference type="Proteomes" id="UP000619838">
    <property type="component" value="Unassembled WGS sequence"/>
</dbReference>
<dbReference type="CDD" id="cd06261">
    <property type="entry name" value="TM_PBP2"/>
    <property type="match status" value="1"/>
</dbReference>
<evidence type="ECO:0000256" key="4">
    <source>
        <dbReference type="ARBA" id="ARBA00022692"/>
    </source>
</evidence>
<keyword evidence="3" id="KW-1003">Cell membrane</keyword>
<keyword evidence="5 7" id="KW-1133">Transmembrane helix</keyword>
<name>A0ABR9XR35_9CHLB</name>
<comment type="subcellular location">
    <subcellularLocation>
        <location evidence="1 7">Cell membrane</location>
        <topology evidence="1 7">Multi-pass membrane protein</topology>
    </subcellularLocation>
</comment>
<feature type="transmembrane region" description="Helical" evidence="7">
    <location>
        <begin position="179"/>
        <end position="200"/>
    </location>
</feature>
<evidence type="ECO:0000256" key="7">
    <source>
        <dbReference type="RuleBase" id="RU363032"/>
    </source>
</evidence>
<feature type="transmembrane region" description="Helical" evidence="7">
    <location>
        <begin position="112"/>
        <end position="132"/>
    </location>
</feature>
<dbReference type="EMBL" id="JADGII010000005">
    <property type="protein sequence ID" value="MBF0636403.1"/>
    <property type="molecule type" value="Genomic_DNA"/>
</dbReference>
<comment type="caution">
    <text evidence="9">The sequence shown here is derived from an EMBL/GenBank/DDBJ whole genome shotgun (WGS) entry which is preliminary data.</text>
</comment>
<keyword evidence="2 7" id="KW-0813">Transport</keyword>
<reference evidence="9 10" key="1">
    <citation type="journal article" date="2020" name="Microorganisms">
        <title>Simultaneous Genome Sequencing of Prosthecochloris ethylica and Desulfuromonas acetoxidans within a Syntrophic Mixture Reveals Unique Pili and Protein Interactions.</title>
        <authorList>
            <person name="Kyndt J.A."/>
            <person name="Van Beeumen J.J."/>
            <person name="Meyer T.E."/>
        </authorList>
    </citation>
    <scope>NUCLEOTIDE SEQUENCE [LARGE SCALE GENOMIC DNA]</scope>
    <source>
        <strain evidence="9 10">N3</strain>
    </source>
</reference>
<evidence type="ECO:0000313" key="9">
    <source>
        <dbReference type="EMBL" id="MBF0636403.1"/>
    </source>
</evidence>
<evidence type="ECO:0000256" key="6">
    <source>
        <dbReference type="ARBA" id="ARBA00023136"/>
    </source>
</evidence>
<dbReference type="Gene3D" id="1.10.3720.10">
    <property type="entry name" value="MetI-like"/>
    <property type="match status" value="1"/>
</dbReference>
<feature type="transmembrane region" description="Helical" evidence="7">
    <location>
        <begin position="232"/>
        <end position="251"/>
    </location>
</feature>
<keyword evidence="10" id="KW-1185">Reference proteome</keyword>
<dbReference type="Pfam" id="PF00528">
    <property type="entry name" value="BPD_transp_1"/>
    <property type="match status" value="1"/>
</dbReference>
<dbReference type="InterPro" id="IPR035906">
    <property type="entry name" value="MetI-like_sf"/>
</dbReference>
<organism evidence="9 10">
    <name type="scientific">Prosthecochloris ethylica</name>
    <dbReference type="NCBI Taxonomy" id="2743976"/>
    <lineage>
        <taxon>Bacteria</taxon>
        <taxon>Pseudomonadati</taxon>
        <taxon>Chlorobiota</taxon>
        <taxon>Chlorobiia</taxon>
        <taxon>Chlorobiales</taxon>
        <taxon>Chlorobiaceae</taxon>
        <taxon>Prosthecochloris</taxon>
    </lineage>
</organism>
<evidence type="ECO:0000256" key="3">
    <source>
        <dbReference type="ARBA" id="ARBA00022475"/>
    </source>
</evidence>
<feature type="transmembrane region" description="Helical" evidence="7">
    <location>
        <begin position="20"/>
        <end position="41"/>
    </location>
</feature>
<dbReference type="PANTHER" id="PTHR30151">
    <property type="entry name" value="ALKANE SULFONATE ABC TRANSPORTER-RELATED, MEMBRANE SUBUNIT"/>
    <property type="match status" value="1"/>
</dbReference>
<feature type="transmembrane region" description="Helical" evidence="7">
    <location>
        <begin position="81"/>
        <end position="100"/>
    </location>
</feature>
<keyword evidence="6 7" id="KW-0472">Membrane</keyword>
<comment type="similarity">
    <text evidence="7">Belongs to the binding-protein-dependent transport system permease family.</text>
</comment>
<protein>
    <submittedName>
        <fullName evidence="9">ABC transporter permease</fullName>
    </submittedName>
</protein>
<dbReference type="SUPFAM" id="SSF161098">
    <property type="entry name" value="MetI-like"/>
    <property type="match status" value="1"/>
</dbReference>
<evidence type="ECO:0000256" key="1">
    <source>
        <dbReference type="ARBA" id="ARBA00004651"/>
    </source>
</evidence>
<gene>
    <name evidence="9" type="ORF">INT08_04320</name>
</gene>
<feature type="domain" description="ABC transmembrane type-1" evidence="8">
    <location>
        <begin position="74"/>
        <end position="255"/>
    </location>
</feature>
<dbReference type="PANTHER" id="PTHR30151:SF16">
    <property type="entry name" value="ABC TRANSPORTER PERMEASE PROTEIN"/>
    <property type="match status" value="1"/>
</dbReference>
<evidence type="ECO:0000259" key="8">
    <source>
        <dbReference type="PROSITE" id="PS50928"/>
    </source>
</evidence>
<feature type="transmembrane region" description="Helical" evidence="7">
    <location>
        <begin position="207"/>
        <end position="226"/>
    </location>
</feature>